<dbReference type="EMBL" id="JASFZW010000004">
    <property type="protein sequence ID" value="KAK2078610.1"/>
    <property type="molecule type" value="Genomic_DNA"/>
</dbReference>
<sequence>MAKQAVATPAGGLSRGALYKKRGLWAIKAKNGGSFPTQEKKEKAAKEPTKAPKFYTADDVKKPLVRKFVRKPTKLRKSITPGTVLILLAGRFKGKRVVFLGQLPSGLLLVTGPFKVNGVPLRRVNQAFVIATSLKLDVSGVDYSAVSDATFKSAEKKTWTGRKTEAAFFDDAPKKTELPKDFIANQKKIDRAILSAIKDDTVKSYLATSFSLQQGDRPHLMKF</sequence>
<dbReference type="InterPro" id="IPR000915">
    <property type="entry name" value="60S_ribosomal_eL6"/>
</dbReference>
<gene>
    <name evidence="5" type="ORF">QBZ16_003450</name>
</gene>
<evidence type="ECO:0000313" key="6">
    <source>
        <dbReference type="Proteomes" id="UP001255856"/>
    </source>
</evidence>
<dbReference type="SUPFAM" id="SSF50104">
    <property type="entry name" value="Translation proteins SH3-like domain"/>
    <property type="match status" value="1"/>
</dbReference>
<evidence type="ECO:0000256" key="1">
    <source>
        <dbReference type="ARBA" id="ARBA00010592"/>
    </source>
</evidence>
<dbReference type="Proteomes" id="UP001255856">
    <property type="component" value="Unassembled WGS sequence"/>
</dbReference>
<dbReference type="PROSITE" id="PS01170">
    <property type="entry name" value="RIBOSOMAL_L6E"/>
    <property type="match status" value="1"/>
</dbReference>
<dbReference type="GO" id="GO:0022625">
    <property type="term" value="C:cytosolic large ribosomal subunit"/>
    <property type="evidence" value="ECO:0007669"/>
    <property type="project" value="TreeGrafter"/>
</dbReference>
<organism evidence="5 6">
    <name type="scientific">Prototheca wickerhamii</name>
    <dbReference type="NCBI Taxonomy" id="3111"/>
    <lineage>
        <taxon>Eukaryota</taxon>
        <taxon>Viridiplantae</taxon>
        <taxon>Chlorophyta</taxon>
        <taxon>core chlorophytes</taxon>
        <taxon>Trebouxiophyceae</taxon>
        <taxon>Chlorellales</taxon>
        <taxon>Chlorellaceae</taxon>
        <taxon>Prototheca</taxon>
    </lineage>
</organism>
<dbReference type="Pfam" id="PF01159">
    <property type="entry name" value="Ribosomal_L6e"/>
    <property type="match status" value="1"/>
</dbReference>
<dbReference type="GO" id="GO:0003735">
    <property type="term" value="F:structural constituent of ribosome"/>
    <property type="evidence" value="ECO:0007669"/>
    <property type="project" value="InterPro"/>
</dbReference>
<dbReference type="FunFam" id="2.30.30.30:FF:000014">
    <property type="entry name" value="60S ribosomal protein L6"/>
    <property type="match status" value="1"/>
</dbReference>
<dbReference type="GO" id="GO:0003723">
    <property type="term" value="F:RNA binding"/>
    <property type="evidence" value="ECO:0007669"/>
    <property type="project" value="TreeGrafter"/>
</dbReference>
<evidence type="ECO:0000313" key="5">
    <source>
        <dbReference type="EMBL" id="KAK2078610.1"/>
    </source>
</evidence>
<keyword evidence="6" id="KW-1185">Reference proteome</keyword>
<evidence type="ECO:0000256" key="2">
    <source>
        <dbReference type="ARBA" id="ARBA00022980"/>
    </source>
</evidence>
<keyword evidence="3 4" id="KW-0687">Ribonucleoprotein</keyword>
<dbReference type="InterPro" id="IPR049633">
    <property type="entry name" value="Ribosomal_eL6_CS"/>
</dbReference>
<dbReference type="InterPro" id="IPR041997">
    <property type="entry name" value="Ribosomal_eL6_KOW"/>
</dbReference>
<keyword evidence="2 4" id="KW-0689">Ribosomal protein</keyword>
<dbReference type="AlphaFoldDB" id="A0AAD9IJZ5"/>
<dbReference type="CDD" id="cd13156">
    <property type="entry name" value="KOW_RPL6"/>
    <property type="match status" value="1"/>
</dbReference>
<comment type="similarity">
    <text evidence="1 4">Belongs to the eukaryotic ribosomal protein eL6 family.</text>
</comment>
<evidence type="ECO:0000256" key="3">
    <source>
        <dbReference type="ARBA" id="ARBA00023274"/>
    </source>
</evidence>
<dbReference type="InterPro" id="IPR014722">
    <property type="entry name" value="Rib_uL2_dom2"/>
</dbReference>
<comment type="caution">
    <text evidence="5">The sequence shown here is derived from an EMBL/GenBank/DDBJ whole genome shotgun (WGS) entry which is preliminary data.</text>
</comment>
<dbReference type="PANTHER" id="PTHR10715">
    <property type="entry name" value="60S RIBOSOMAL PROTEIN L6"/>
    <property type="match status" value="1"/>
</dbReference>
<name>A0AAD9IJZ5_PROWI</name>
<evidence type="ECO:0000256" key="4">
    <source>
        <dbReference type="RuleBase" id="RU000662"/>
    </source>
</evidence>
<reference evidence="5" key="1">
    <citation type="submission" date="2021-01" db="EMBL/GenBank/DDBJ databases">
        <authorList>
            <person name="Eckstrom K.M.E."/>
        </authorList>
    </citation>
    <scope>NUCLEOTIDE SEQUENCE</scope>
    <source>
        <strain evidence="5">UVCC 0001</strain>
    </source>
</reference>
<protein>
    <recommendedName>
        <fullName evidence="4">60S ribosomal protein L6</fullName>
    </recommendedName>
</protein>
<accession>A0AAD9IJZ5</accession>
<dbReference type="GO" id="GO:0002181">
    <property type="term" value="P:cytoplasmic translation"/>
    <property type="evidence" value="ECO:0007669"/>
    <property type="project" value="TreeGrafter"/>
</dbReference>
<dbReference type="Gene3D" id="2.30.30.30">
    <property type="match status" value="1"/>
</dbReference>
<dbReference type="InterPro" id="IPR008991">
    <property type="entry name" value="Translation_prot_SH3-like_sf"/>
</dbReference>
<dbReference type="PANTHER" id="PTHR10715:SF0">
    <property type="entry name" value="LARGE RIBOSOMAL SUBUNIT PROTEIN EL6"/>
    <property type="match status" value="1"/>
</dbReference>
<proteinExistence type="inferred from homology"/>
<dbReference type="GO" id="GO:0000027">
    <property type="term" value="P:ribosomal large subunit assembly"/>
    <property type="evidence" value="ECO:0007669"/>
    <property type="project" value="TreeGrafter"/>
</dbReference>